<dbReference type="KEGG" id="vg:14013015"/>
<protein>
    <submittedName>
        <fullName evidence="1">Uncharacterized protein</fullName>
    </submittedName>
</protein>
<evidence type="ECO:0000313" key="2">
    <source>
        <dbReference type="Proteomes" id="UP000007524"/>
    </source>
</evidence>
<reference evidence="1 2" key="1">
    <citation type="journal article" date="2012" name="J. Virol.">
        <title>Genome of Klebsiella sp.-Infecting Bacteriophage vB_KleM_RaK2.</title>
        <authorList>
            <person name="Simoliunas E."/>
            <person name="Kaliniene L."/>
            <person name="Truncaite L."/>
            <person name="Klausa V."/>
            <person name="Zajanckauskaite A."/>
            <person name="Meskys R."/>
        </authorList>
    </citation>
    <scope>NUCLEOTIDE SEQUENCE [LARGE SCALE GENOMIC DNA]</scope>
</reference>
<dbReference type="GeneID" id="14013015"/>
<dbReference type="Proteomes" id="UP000007524">
    <property type="component" value="Segment"/>
</dbReference>
<proteinExistence type="predicted"/>
<gene>
    <name evidence="1" type="ORF">RaK2_00427</name>
</gene>
<keyword evidence="2" id="KW-1185">Reference proteome</keyword>
<dbReference type="EMBL" id="JQ513383">
    <property type="protein sequence ID" value="AFA44700.1"/>
    <property type="molecule type" value="Genomic_DNA"/>
</dbReference>
<name>H6X4N4_9CAUD</name>
<sequence length="192" mass="23094">MTLKNLSSTTSTNDTEMYLLYKNILLELKRLLHTDNVRDNYLHQDINGEIYCIISDGKIALYANSENIAFTYVLFAYSFNSPNYVSEKYRVEYDSYVYLDRDNSTNEYMINHETNNIIQLIKENELSSDELESLLFQHNTLYSDEDKFCIWMDYYIRDYIEDGYYFCVNYNRLNEFSTDIYENILLELKKYD</sequence>
<evidence type="ECO:0000313" key="1">
    <source>
        <dbReference type="EMBL" id="AFA44700.1"/>
    </source>
</evidence>
<organism evidence="1 2">
    <name type="scientific">Klebsiella phage vB_KleM_RaK2</name>
    <dbReference type="NCBI Taxonomy" id="1147094"/>
    <lineage>
        <taxon>Viruses</taxon>
        <taxon>Duplodnaviria</taxon>
        <taxon>Heunggongvirae</taxon>
        <taxon>Uroviricota</taxon>
        <taxon>Caudoviricetes</taxon>
        <taxon>Alcyoneusvirus</taxon>
        <taxon>Alcyoneusvirus RaK2</taxon>
    </lineage>
</organism>
<dbReference type="RefSeq" id="YP_007007582.1">
    <property type="nucleotide sequence ID" value="NC_019526.1"/>
</dbReference>
<accession>H6X4N4</accession>